<dbReference type="InterPro" id="IPR015946">
    <property type="entry name" value="KH_dom-like_a/b"/>
</dbReference>
<dbReference type="InterPro" id="IPR036555">
    <property type="entry name" value="NusA_N_sf"/>
</dbReference>
<gene>
    <name evidence="7 10" type="primary">nusA</name>
    <name evidence="10" type="ORF">KDW_33380</name>
</gene>
<feature type="compositionally biased region" description="Basic and acidic residues" evidence="8">
    <location>
        <begin position="370"/>
        <end position="389"/>
    </location>
</feature>
<dbReference type="EMBL" id="BKZW01000001">
    <property type="protein sequence ID" value="GER89176.1"/>
    <property type="molecule type" value="Genomic_DNA"/>
</dbReference>
<dbReference type="FunFam" id="3.30.300.20:FF:000002">
    <property type="entry name" value="Transcription termination/antitermination protein NusA"/>
    <property type="match status" value="1"/>
</dbReference>
<dbReference type="InterPro" id="IPR030842">
    <property type="entry name" value="TF_NusA_bacterial"/>
</dbReference>
<dbReference type="RefSeq" id="WP_233097726.1">
    <property type="nucleotide sequence ID" value="NZ_BKZW01000001.1"/>
</dbReference>
<dbReference type="AlphaFoldDB" id="A0A5J4KVG4"/>
<evidence type="ECO:0000259" key="9">
    <source>
        <dbReference type="PROSITE" id="PS50126"/>
    </source>
</evidence>
<protein>
    <recommendedName>
        <fullName evidence="7">Transcription termination/antitermination protein NusA</fullName>
    </recommendedName>
</protein>
<comment type="subcellular location">
    <subcellularLocation>
        <location evidence="7">Cytoplasm</location>
    </subcellularLocation>
</comment>
<dbReference type="CDD" id="cd02134">
    <property type="entry name" value="KH-II_NusA_rpt1"/>
    <property type="match status" value="1"/>
</dbReference>
<evidence type="ECO:0000256" key="4">
    <source>
        <dbReference type="ARBA" id="ARBA00022884"/>
    </source>
</evidence>
<dbReference type="GO" id="GO:0006353">
    <property type="term" value="P:DNA-templated transcription termination"/>
    <property type="evidence" value="ECO:0007669"/>
    <property type="project" value="UniProtKB-UniRule"/>
</dbReference>
<keyword evidence="4 7" id="KW-0694">RNA-binding</keyword>
<dbReference type="PROSITE" id="PS50126">
    <property type="entry name" value="S1"/>
    <property type="match status" value="1"/>
</dbReference>
<evidence type="ECO:0000256" key="8">
    <source>
        <dbReference type="SAM" id="MobiDB-lite"/>
    </source>
</evidence>
<dbReference type="HAMAP" id="MF_00945_B">
    <property type="entry name" value="NusA_B"/>
    <property type="match status" value="1"/>
</dbReference>
<accession>A0A5J4KVG4</accession>
<dbReference type="InterPro" id="IPR058582">
    <property type="entry name" value="KH_NusA_2nd"/>
</dbReference>
<organism evidence="10 11">
    <name type="scientific">Dictyobacter vulcani</name>
    <dbReference type="NCBI Taxonomy" id="2607529"/>
    <lineage>
        <taxon>Bacteria</taxon>
        <taxon>Bacillati</taxon>
        <taxon>Chloroflexota</taxon>
        <taxon>Ktedonobacteria</taxon>
        <taxon>Ktedonobacterales</taxon>
        <taxon>Dictyobacteraceae</taxon>
        <taxon>Dictyobacter</taxon>
    </lineage>
</organism>
<evidence type="ECO:0000256" key="5">
    <source>
        <dbReference type="ARBA" id="ARBA00023015"/>
    </source>
</evidence>
<dbReference type="CDD" id="cd22529">
    <property type="entry name" value="KH-II_NusA_rpt2"/>
    <property type="match status" value="1"/>
</dbReference>
<evidence type="ECO:0000256" key="7">
    <source>
        <dbReference type="HAMAP-Rule" id="MF_00945"/>
    </source>
</evidence>
<dbReference type="Pfam" id="PF08529">
    <property type="entry name" value="NusA_N"/>
    <property type="match status" value="1"/>
</dbReference>
<keyword evidence="11" id="KW-1185">Reference proteome</keyword>
<dbReference type="PANTHER" id="PTHR22648:SF0">
    <property type="entry name" value="TRANSCRIPTION TERMINATION_ANTITERMINATION PROTEIN NUSA"/>
    <property type="match status" value="1"/>
</dbReference>
<comment type="subunit">
    <text evidence="7">Monomer. Binds directly to the core enzyme of the DNA-dependent RNA polymerase and to nascent RNA.</text>
</comment>
<dbReference type="GO" id="GO:0003723">
    <property type="term" value="F:RNA binding"/>
    <property type="evidence" value="ECO:0007669"/>
    <property type="project" value="UniProtKB-UniRule"/>
</dbReference>
<keyword evidence="3 7" id="KW-0889">Transcription antitermination</keyword>
<dbReference type="InterPro" id="IPR012340">
    <property type="entry name" value="NA-bd_OB-fold"/>
</dbReference>
<dbReference type="NCBIfam" id="TIGR01953">
    <property type="entry name" value="NusA"/>
    <property type="match status" value="1"/>
</dbReference>
<comment type="function">
    <text evidence="7">Participates in both transcription termination and antitermination.</text>
</comment>
<dbReference type="Pfam" id="PF13184">
    <property type="entry name" value="KH_NusA_1st"/>
    <property type="match status" value="1"/>
</dbReference>
<dbReference type="SUPFAM" id="SSF50249">
    <property type="entry name" value="Nucleic acid-binding proteins"/>
    <property type="match status" value="1"/>
</dbReference>
<dbReference type="GO" id="GO:0003700">
    <property type="term" value="F:DNA-binding transcription factor activity"/>
    <property type="evidence" value="ECO:0007669"/>
    <property type="project" value="InterPro"/>
</dbReference>
<reference evidence="10 11" key="1">
    <citation type="submission" date="2019-10" db="EMBL/GenBank/DDBJ databases">
        <title>Dictyobacter vulcani sp. nov., within the class Ktedonobacteria, isolated from soil of volcanic Mt. Zao.</title>
        <authorList>
            <person name="Zheng Y."/>
            <person name="Wang C.M."/>
            <person name="Sakai Y."/>
            <person name="Abe K."/>
            <person name="Yokota A."/>
            <person name="Yabe S."/>
        </authorList>
    </citation>
    <scope>NUCLEOTIDE SEQUENCE [LARGE SCALE GENOMIC DNA]</scope>
    <source>
        <strain evidence="10 11">W12</strain>
    </source>
</reference>
<dbReference type="FunFam" id="3.30.300.20:FF:000005">
    <property type="entry name" value="Transcription termination/antitermination protein NusA"/>
    <property type="match status" value="1"/>
</dbReference>
<keyword evidence="5 7" id="KW-0805">Transcription regulation</keyword>
<evidence type="ECO:0000313" key="10">
    <source>
        <dbReference type="EMBL" id="GER89176.1"/>
    </source>
</evidence>
<evidence type="ECO:0000256" key="1">
    <source>
        <dbReference type="ARBA" id="ARBA00022472"/>
    </source>
</evidence>
<dbReference type="InterPro" id="IPR010213">
    <property type="entry name" value="TF_NusA"/>
</dbReference>
<dbReference type="Gene3D" id="3.30.300.20">
    <property type="match status" value="2"/>
</dbReference>
<dbReference type="InterPro" id="IPR009019">
    <property type="entry name" value="KH_sf_prok-type"/>
</dbReference>
<sequence>MRSEFQAAIAQLIAEKGLPREVVMETVATALLAAYRKSFGGGENVRIEVDKNGEVHVWASKRVVAQVRDANEEISLAEAQRLIPNAALGQFVDVDSSFIFARIPTQTAKQVILQRIREAEHEHLYDQIKNWVGEIRLGTLTHKDPIRGWLLDFDLDQVDKVEGFMPPSEEVQGERLRNGQRVRVFVYDVRRVQGRMLQILVSRTHRDLVRRLFESEVPEIYEGTVEIKGIAREPGSRSKVAVVARQEGLDPIGSCVGVRGSRINNIVRELNDEKIDIIQWSPDPATFVANSLSPVKPLKVELREEDHTALVTVHEKQLSLAIGKDGQNARLAARLSGWRVDVTKPAEGEVFEEPVGELAEQPSSSSNAYPRRERSERSERSSGRHERDNNGSSRRGGRDRGERGGRHSHSGYGYDRD</sequence>
<evidence type="ECO:0000256" key="3">
    <source>
        <dbReference type="ARBA" id="ARBA00022814"/>
    </source>
</evidence>
<keyword evidence="1 7" id="KW-0806">Transcription termination</keyword>
<dbReference type="InterPro" id="IPR025249">
    <property type="entry name" value="TF_NusA_KH_1st"/>
</dbReference>
<dbReference type="GO" id="GO:0005829">
    <property type="term" value="C:cytosol"/>
    <property type="evidence" value="ECO:0007669"/>
    <property type="project" value="TreeGrafter"/>
</dbReference>
<feature type="region of interest" description="Disordered" evidence="8">
    <location>
        <begin position="351"/>
        <end position="417"/>
    </location>
</feature>
<dbReference type="Pfam" id="PF26594">
    <property type="entry name" value="KH_NusA_2nd"/>
    <property type="match status" value="1"/>
</dbReference>
<dbReference type="Gene3D" id="2.40.50.140">
    <property type="entry name" value="Nucleic acid-binding proteins"/>
    <property type="match status" value="1"/>
</dbReference>
<comment type="similarity">
    <text evidence="7">Belongs to the NusA family.</text>
</comment>
<feature type="domain" description="S1 motif" evidence="9">
    <location>
        <begin position="133"/>
        <end position="204"/>
    </location>
</feature>
<evidence type="ECO:0000256" key="2">
    <source>
        <dbReference type="ARBA" id="ARBA00022490"/>
    </source>
</evidence>
<dbReference type="GO" id="GO:0031564">
    <property type="term" value="P:transcription antitermination"/>
    <property type="evidence" value="ECO:0007669"/>
    <property type="project" value="UniProtKB-UniRule"/>
</dbReference>
<dbReference type="InterPro" id="IPR003029">
    <property type="entry name" value="S1_domain"/>
</dbReference>
<proteinExistence type="inferred from homology"/>
<keyword evidence="2 7" id="KW-0963">Cytoplasm</keyword>
<comment type="caution">
    <text evidence="10">The sequence shown here is derived from an EMBL/GenBank/DDBJ whole genome shotgun (WGS) entry which is preliminary data.</text>
</comment>
<evidence type="ECO:0000256" key="6">
    <source>
        <dbReference type="ARBA" id="ARBA00023163"/>
    </source>
</evidence>
<dbReference type="InterPro" id="IPR013735">
    <property type="entry name" value="TF_NusA_N"/>
</dbReference>
<keyword evidence="6 7" id="KW-0804">Transcription</keyword>
<feature type="compositionally biased region" description="Basic and acidic residues" evidence="8">
    <location>
        <begin position="396"/>
        <end position="405"/>
    </location>
</feature>
<dbReference type="Gene3D" id="3.30.1480.10">
    <property type="entry name" value="NusA, N-terminal domain"/>
    <property type="match status" value="1"/>
</dbReference>
<dbReference type="PANTHER" id="PTHR22648">
    <property type="entry name" value="TRANSCRIPTION TERMINATION FACTOR NUSA"/>
    <property type="match status" value="1"/>
</dbReference>
<dbReference type="SUPFAM" id="SSF69705">
    <property type="entry name" value="Transcription factor NusA, N-terminal domain"/>
    <property type="match status" value="1"/>
</dbReference>
<evidence type="ECO:0000313" key="11">
    <source>
        <dbReference type="Proteomes" id="UP000326912"/>
    </source>
</evidence>
<dbReference type="Proteomes" id="UP000326912">
    <property type="component" value="Unassembled WGS sequence"/>
</dbReference>
<dbReference type="SUPFAM" id="SSF54814">
    <property type="entry name" value="Prokaryotic type KH domain (KH-domain type II)"/>
    <property type="match status" value="2"/>
</dbReference>
<name>A0A5J4KVG4_9CHLR</name>